<evidence type="ECO:0000313" key="11">
    <source>
        <dbReference type="Proteomes" id="UP001596266"/>
    </source>
</evidence>
<evidence type="ECO:0000256" key="7">
    <source>
        <dbReference type="PIRNR" id="PIRNR001369"/>
    </source>
</evidence>
<protein>
    <recommendedName>
        <fullName evidence="6 7">Citrate synthase</fullName>
    </recommendedName>
</protein>
<dbReference type="PANTHER" id="PTHR42871:SF1">
    <property type="entry name" value="CITRATE SYNTHASE"/>
    <property type="match status" value="1"/>
</dbReference>
<evidence type="ECO:0000256" key="1">
    <source>
        <dbReference type="ARBA" id="ARBA00004751"/>
    </source>
</evidence>
<dbReference type="SUPFAM" id="SSF48256">
    <property type="entry name" value="Citrate synthase"/>
    <property type="match status" value="1"/>
</dbReference>
<dbReference type="Gene3D" id="2.20.28.60">
    <property type="match status" value="1"/>
</dbReference>
<dbReference type="GO" id="GO:0036440">
    <property type="term" value="F:citrate synthase activity"/>
    <property type="evidence" value="ECO:0007669"/>
    <property type="project" value="UniProtKB-EC"/>
</dbReference>
<comment type="catalytic activity">
    <reaction evidence="5 8">
        <text>oxaloacetate + acetyl-CoA + H2O = citrate + CoA + H(+)</text>
        <dbReference type="Rhea" id="RHEA:16845"/>
        <dbReference type="ChEBI" id="CHEBI:15377"/>
        <dbReference type="ChEBI" id="CHEBI:15378"/>
        <dbReference type="ChEBI" id="CHEBI:16452"/>
        <dbReference type="ChEBI" id="CHEBI:16947"/>
        <dbReference type="ChEBI" id="CHEBI:57287"/>
        <dbReference type="ChEBI" id="CHEBI:57288"/>
        <dbReference type="EC" id="2.3.3.16"/>
    </reaction>
</comment>
<gene>
    <name evidence="10" type="ORF">ACFP57_00225</name>
</gene>
<dbReference type="PRINTS" id="PR00143">
    <property type="entry name" value="CITRTSNTHASE"/>
</dbReference>
<dbReference type="Pfam" id="PF00285">
    <property type="entry name" value="Citrate_synt"/>
    <property type="match status" value="1"/>
</dbReference>
<dbReference type="InterPro" id="IPR002020">
    <property type="entry name" value="Citrate_synthase"/>
</dbReference>
<dbReference type="InterPro" id="IPR016143">
    <property type="entry name" value="Citrate_synth-like_sm_a-sub"/>
</dbReference>
<evidence type="ECO:0000256" key="9">
    <source>
        <dbReference type="RuleBase" id="RU003406"/>
    </source>
</evidence>
<proteinExistence type="inferred from homology"/>
<dbReference type="CDD" id="cd06114">
    <property type="entry name" value="EcCS_like"/>
    <property type="match status" value="1"/>
</dbReference>
<dbReference type="PROSITE" id="PS00480">
    <property type="entry name" value="CITRATE_SYNTHASE"/>
    <property type="match status" value="1"/>
</dbReference>
<dbReference type="PANTHER" id="PTHR42871">
    <property type="entry name" value="CITRATE SYNTHASE"/>
    <property type="match status" value="1"/>
</dbReference>
<dbReference type="InterPro" id="IPR010953">
    <property type="entry name" value="Citrate_synthase_typ-I"/>
</dbReference>
<dbReference type="NCBIfam" id="NF004126">
    <property type="entry name" value="PRK05614.1"/>
    <property type="match status" value="1"/>
</dbReference>
<keyword evidence="3 8" id="KW-0816">Tricarboxylic acid cycle</keyword>
<dbReference type="InterPro" id="IPR019810">
    <property type="entry name" value="Citrate_synthase_AS"/>
</dbReference>
<organism evidence="10 11">
    <name type="scientific">Luteococcus sanguinis</name>
    <dbReference type="NCBI Taxonomy" id="174038"/>
    <lineage>
        <taxon>Bacteria</taxon>
        <taxon>Bacillati</taxon>
        <taxon>Actinomycetota</taxon>
        <taxon>Actinomycetes</taxon>
        <taxon>Propionibacteriales</taxon>
        <taxon>Propionibacteriaceae</taxon>
        <taxon>Luteococcus</taxon>
    </lineage>
</organism>
<evidence type="ECO:0000256" key="8">
    <source>
        <dbReference type="RuleBase" id="RU003370"/>
    </source>
</evidence>
<dbReference type="EMBL" id="JBHSUA010000002">
    <property type="protein sequence ID" value="MFC6395422.1"/>
    <property type="molecule type" value="Genomic_DNA"/>
</dbReference>
<comment type="caution">
    <text evidence="10">The sequence shown here is derived from an EMBL/GenBank/DDBJ whole genome shotgun (WGS) entry which is preliminary data.</text>
</comment>
<dbReference type="InterPro" id="IPR016142">
    <property type="entry name" value="Citrate_synth-like_lrg_a-sub"/>
</dbReference>
<evidence type="ECO:0000256" key="5">
    <source>
        <dbReference type="ARBA" id="ARBA00049288"/>
    </source>
</evidence>
<accession>A0ABW1WWJ9</accession>
<comment type="similarity">
    <text evidence="2 7 9">Belongs to the citrate synthase family.</text>
</comment>
<comment type="pathway">
    <text evidence="1 8">Carbohydrate metabolism; tricarboxylic acid cycle; isocitrate from oxaloacetate: step 1/2.</text>
</comment>
<evidence type="ECO:0000256" key="2">
    <source>
        <dbReference type="ARBA" id="ARBA00010566"/>
    </source>
</evidence>
<name>A0ABW1WWJ9_9ACTN</name>
<evidence type="ECO:0000313" key="10">
    <source>
        <dbReference type="EMBL" id="MFC6395422.1"/>
    </source>
</evidence>
<keyword evidence="10" id="KW-0012">Acyltransferase</keyword>
<dbReference type="InterPro" id="IPR024176">
    <property type="entry name" value="Citrate_synthase_bac-typ"/>
</dbReference>
<evidence type="ECO:0000256" key="3">
    <source>
        <dbReference type="ARBA" id="ARBA00022532"/>
    </source>
</evidence>
<dbReference type="PIRSF" id="PIRSF001369">
    <property type="entry name" value="Citrate_synth"/>
    <property type="match status" value="1"/>
</dbReference>
<dbReference type="Gene3D" id="1.10.580.10">
    <property type="entry name" value="Citrate Synthase, domain 1"/>
    <property type="match status" value="1"/>
</dbReference>
<dbReference type="Proteomes" id="UP001596266">
    <property type="component" value="Unassembled WGS sequence"/>
</dbReference>
<dbReference type="Gene3D" id="1.10.230.10">
    <property type="entry name" value="Cytochrome P450-Terp, domain 2"/>
    <property type="match status" value="1"/>
</dbReference>
<dbReference type="RefSeq" id="WP_343886650.1">
    <property type="nucleotide sequence ID" value="NZ_BAAAKI010000017.1"/>
</dbReference>
<sequence>MTTRQATTDQAEPATAKLVIDGVEHELPVVVSTTGERHLDISQLRAQTGLTTLDTSFANTASCRSSITYIDGEQGLLRYRGIPIEELAKNKISFIETAWLLIYGQLPDEEERTRFSELFTHHAALHHDMNKHFDAFPANGHPMAIMSSMINAMSTHYRPRVTDEESFQLAATRLMSRVRTIAAASYKSSIGEPLIYPRPDLDYVRNLLHMMFSVPYDDHDPSPEAARALNLFFVLHADHEQNCSTSTVRMVASGQANMYAAASAGVSALWGPLHGGANVEVVQMLERMRRDGTSAQHMLAQVKDKKSGVKLMGFGHRVYRNFDPRARLLKNAADELLESMQVNDPTLPLAMELEQAALADDYFVERKLYPNVDFYSGIILRALGIPLNMFTVMFAIGRTPGWIAHWKEVRDDSAQRIQRPRQVYTGVPEARWVPRADR</sequence>
<reference evidence="11" key="1">
    <citation type="journal article" date="2019" name="Int. J. Syst. Evol. Microbiol.">
        <title>The Global Catalogue of Microorganisms (GCM) 10K type strain sequencing project: providing services to taxonomists for standard genome sequencing and annotation.</title>
        <authorList>
            <consortium name="The Broad Institute Genomics Platform"/>
            <consortium name="The Broad Institute Genome Sequencing Center for Infectious Disease"/>
            <person name="Wu L."/>
            <person name="Ma J."/>
        </authorList>
    </citation>
    <scope>NUCLEOTIDE SEQUENCE [LARGE SCALE GENOMIC DNA]</scope>
    <source>
        <strain evidence="11">CGMCC 1.15277</strain>
    </source>
</reference>
<evidence type="ECO:0000256" key="6">
    <source>
        <dbReference type="NCBIfam" id="TIGR01798"/>
    </source>
</evidence>
<evidence type="ECO:0000256" key="4">
    <source>
        <dbReference type="ARBA" id="ARBA00022679"/>
    </source>
</evidence>
<dbReference type="InterPro" id="IPR036969">
    <property type="entry name" value="Citrate_synthase_sf"/>
</dbReference>
<keyword evidence="4 7" id="KW-0808">Transferase</keyword>
<dbReference type="NCBIfam" id="TIGR01798">
    <property type="entry name" value="cit_synth_I"/>
    <property type="match status" value="1"/>
</dbReference>
<keyword evidence="11" id="KW-1185">Reference proteome</keyword>